<feature type="transmembrane region" description="Helical" evidence="5">
    <location>
        <begin position="250"/>
        <end position="268"/>
    </location>
</feature>
<evidence type="ECO:0000256" key="3">
    <source>
        <dbReference type="ARBA" id="ARBA00022989"/>
    </source>
</evidence>
<feature type="transmembrane region" description="Helical" evidence="5">
    <location>
        <begin position="385"/>
        <end position="403"/>
    </location>
</feature>
<feature type="transmembrane region" description="Helical" evidence="5">
    <location>
        <begin position="40"/>
        <end position="58"/>
    </location>
</feature>
<dbReference type="GO" id="GO:0016874">
    <property type="term" value="F:ligase activity"/>
    <property type="evidence" value="ECO:0007669"/>
    <property type="project" value="UniProtKB-KW"/>
</dbReference>
<feature type="transmembrane region" description="Helical" evidence="5">
    <location>
        <begin position="12"/>
        <end position="34"/>
    </location>
</feature>
<feature type="transmembrane region" description="Helical" evidence="5">
    <location>
        <begin position="415"/>
        <end position="435"/>
    </location>
</feature>
<dbReference type="Pfam" id="PF04932">
    <property type="entry name" value="Wzy_C"/>
    <property type="match status" value="1"/>
</dbReference>
<evidence type="ECO:0000313" key="7">
    <source>
        <dbReference type="EMBL" id="HGD13802.1"/>
    </source>
</evidence>
<keyword evidence="7" id="KW-0436">Ligase</keyword>
<dbReference type="EMBL" id="DTMZ01000177">
    <property type="protein sequence ID" value="HGD13802.1"/>
    <property type="molecule type" value="Genomic_DNA"/>
</dbReference>
<sequence length="473" mass="53013">MIFKNANQRINLTTALILSLSQLVCLAGFLYFMSFGKNNFAWLILLIPFQFIIWILLFQNNQLLLLAAAIMAPIAICQLIPNDYQQFLFFPSVIFFLLVLKFTPWLDDYLDAKSGNLPVAEKISSVLLLSWIILSFIFAIIRGPVYHFFVTCNILILEVFIIGYFFAIIPQNQNEIKRLIHAITIGVVICVLSLPFLVKYSAGFVDTFGGKKLSGPFGILDLNALGLLIATLAAALLGILIGEQQFKRRLLLSIIILILFAGLVFTRSRGAWFGFGMAVLYLLIKSRSAILAALTGAGGLFLLLSSFLRSLFISRVESTSFADPAFVARLILWNFGLLVARKNWLLGVGWENFRFLKYYYGYPRLFDPKVYFSTHNLYIETMADLGFIGFLLFVILLFGTIVRTNRLISQNCSEYQHIALGVTAALIAFAAHSAFDSLSSTFMVIGMWFGLAMALQRLASKSRVSSLENDLFG</sequence>
<feature type="transmembrane region" description="Helical" evidence="5">
    <location>
        <begin position="320"/>
        <end position="340"/>
    </location>
</feature>
<accession>A0A7V3V0L7</accession>
<feature type="transmembrane region" description="Helical" evidence="5">
    <location>
        <begin position="288"/>
        <end position="308"/>
    </location>
</feature>
<dbReference type="InterPro" id="IPR007016">
    <property type="entry name" value="O-antigen_ligase-rel_domated"/>
</dbReference>
<feature type="transmembrane region" description="Helical" evidence="5">
    <location>
        <begin position="179"/>
        <end position="198"/>
    </location>
</feature>
<protein>
    <submittedName>
        <fullName evidence="7">O-antigen ligase domain-containing protein</fullName>
    </submittedName>
</protein>
<evidence type="ECO:0000256" key="5">
    <source>
        <dbReference type="SAM" id="Phobius"/>
    </source>
</evidence>
<feature type="transmembrane region" description="Helical" evidence="5">
    <location>
        <begin position="147"/>
        <end position="167"/>
    </location>
</feature>
<dbReference type="GO" id="GO:0016020">
    <property type="term" value="C:membrane"/>
    <property type="evidence" value="ECO:0007669"/>
    <property type="project" value="UniProtKB-SubCell"/>
</dbReference>
<evidence type="ECO:0000256" key="4">
    <source>
        <dbReference type="ARBA" id="ARBA00023136"/>
    </source>
</evidence>
<dbReference type="InterPro" id="IPR051533">
    <property type="entry name" value="WaaL-like"/>
</dbReference>
<feature type="transmembrane region" description="Helical" evidence="5">
    <location>
        <begin position="218"/>
        <end position="241"/>
    </location>
</feature>
<organism evidence="7">
    <name type="scientific">candidate division WOR-3 bacterium</name>
    <dbReference type="NCBI Taxonomy" id="2052148"/>
    <lineage>
        <taxon>Bacteria</taxon>
        <taxon>Bacteria division WOR-3</taxon>
    </lineage>
</organism>
<evidence type="ECO:0000256" key="2">
    <source>
        <dbReference type="ARBA" id="ARBA00022692"/>
    </source>
</evidence>
<feature type="domain" description="O-antigen ligase-related" evidence="6">
    <location>
        <begin position="255"/>
        <end position="394"/>
    </location>
</feature>
<keyword evidence="2 5" id="KW-0812">Transmembrane</keyword>
<feature type="transmembrane region" description="Helical" evidence="5">
    <location>
        <begin position="441"/>
        <end position="459"/>
    </location>
</feature>
<feature type="transmembrane region" description="Helical" evidence="5">
    <location>
        <begin position="63"/>
        <end position="81"/>
    </location>
</feature>
<comment type="caution">
    <text evidence="7">The sequence shown here is derived from an EMBL/GenBank/DDBJ whole genome shotgun (WGS) entry which is preliminary data.</text>
</comment>
<proteinExistence type="predicted"/>
<feature type="transmembrane region" description="Helical" evidence="5">
    <location>
        <begin position="123"/>
        <end position="141"/>
    </location>
</feature>
<dbReference type="PANTHER" id="PTHR37422:SF23">
    <property type="entry name" value="TEICHURONIC ACID BIOSYNTHESIS PROTEIN TUAE"/>
    <property type="match status" value="1"/>
</dbReference>
<feature type="transmembrane region" description="Helical" evidence="5">
    <location>
        <begin position="87"/>
        <end position="103"/>
    </location>
</feature>
<comment type="subcellular location">
    <subcellularLocation>
        <location evidence="1">Membrane</location>
        <topology evidence="1">Multi-pass membrane protein</topology>
    </subcellularLocation>
</comment>
<name>A0A7V3V0L7_UNCW3</name>
<dbReference type="AlphaFoldDB" id="A0A7V3V0L7"/>
<evidence type="ECO:0000259" key="6">
    <source>
        <dbReference type="Pfam" id="PF04932"/>
    </source>
</evidence>
<evidence type="ECO:0000256" key="1">
    <source>
        <dbReference type="ARBA" id="ARBA00004141"/>
    </source>
</evidence>
<dbReference type="PANTHER" id="PTHR37422">
    <property type="entry name" value="TEICHURONIC ACID BIOSYNTHESIS PROTEIN TUAE"/>
    <property type="match status" value="1"/>
</dbReference>
<keyword evidence="3 5" id="KW-1133">Transmembrane helix</keyword>
<reference evidence="7" key="1">
    <citation type="journal article" date="2020" name="mSystems">
        <title>Genome- and Community-Level Interaction Insights into Carbon Utilization and Element Cycling Functions of Hydrothermarchaeota in Hydrothermal Sediment.</title>
        <authorList>
            <person name="Zhou Z."/>
            <person name="Liu Y."/>
            <person name="Xu W."/>
            <person name="Pan J."/>
            <person name="Luo Z.H."/>
            <person name="Li M."/>
        </authorList>
    </citation>
    <scope>NUCLEOTIDE SEQUENCE [LARGE SCALE GENOMIC DNA]</scope>
    <source>
        <strain evidence="7">SpSt-914</strain>
    </source>
</reference>
<gene>
    <name evidence="7" type="ORF">ENX16_06990</name>
</gene>
<keyword evidence="4 5" id="KW-0472">Membrane</keyword>